<organism evidence="5 6">
    <name type="scientific">Flavobacterium ammoniigenes</name>
    <dbReference type="NCBI Taxonomy" id="1751095"/>
    <lineage>
        <taxon>Bacteria</taxon>
        <taxon>Pseudomonadati</taxon>
        <taxon>Bacteroidota</taxon>
        <taxon>Flavobacteriia</taxon>
        <taxon>Flavobacteriales</taxon>
        <taxon>Flavobacteriaceae</taxon>
        <taxon>Flavobacterium</taxon>
    </lineage>
</organism>
<dbReference type="SUPFAM" id="SSF56349">
    <property type="entry name" value="DNA breaking-rejoining enzymes"/>
    <property type="match status" value="1"/>
</dbReference>
<feature type="domain" description="Phage integrase SAM-like" evidence="4">
    <location>
        <begin position="122"/>
        <end position="215"/>
    </location>
</feature>
<feature type="domain" description="Tyr recombinase" evidence="3">
    <location>
        <begin position="229"/>
        <end position="398"/>
    </location>
</feature>
<dbReference type="Pfam" id="PF00589">
    <property type="entry name" value="Phage_integrase"/>
    <property type="match status" value="1"/>
</dbReference>
<dbReference type="InterPro" id="IPR002104">
    <property type="entry name" value="Integrase_catalytic"/>
</dbReference>
<dbReference type="InterPro" id="IPR010998">
    <property type="entry name" value="Integrase_recombinase_N"/>
</dbReference>
<reference evidence="5 6" key="1">
    <citation type="journal article" date="2022" name="Int. J. Syst. Evol. Microbiol.">
        <title>Flavobacterium ammonificans sp. nov. and Flavobacterium ammoniigenes sp. nov., ammonifying bacteria isolated from surface river water.</title>
        <authorList>
            <person name="Watanabe K."/>
            <person name="Kitamura T."/>
            <person name="Ogata Y."/>
            <person name="Shindo C."/>
            <person name="Suda W."/>
        </authorList>
    </citation>
    <scope>NUCLEOTIDE SEQUENCE [LARGE SCALE GENOMIC DNA]</scope>
    <source>
        <strain evidence="5 6">GENT5</strain>
    </source>
</reference>
<keyword evidence="1" id="KW-0238">DNA-binding</keyword>
<keyword evidence="6" id="KW-1185">Reference proteome</keyword>
<evidence type="ECO:0000256" key="2">
    <source>
        <dbReference type="ARBA" id="ARBA00023172"/>
    </source>
</evidence>
<evidence type="ECO:0000256" key="1">
    <source>
        <dbReference type="ARBA" id="ARBA00023125"/>
    </source>
</evidence>
<dbReference type="Pfam" id="PF13102">
    <property type="entry name" value="Phage_int_SAM_5"/>
    <property type="match status" value="1"/>
</dbReference>
<dbReference type="Gene3D" id="1.10.150.130">
    <property type="match status" value="1"/>
</dbReference>
<evidence type="ECO:0000259" key="3">
    <source>
        <dbReference type="Pfam" id="PF00589"/>
    </source>
</evidence>
<dbReference type="InterPro" id="IPR025269">
    <property type="entry name" value="SAM-like_dom"/>
</dbReference>
<accession>A0ABM7V5M2</accession>
<evidence type="ECO:0000259" key="4">
    <source>
        <dbReference type="Pfam" id="PF13102"/>
    </source>
</evidence>
<dbReference type="Proteomes" id="UP001319867">
    <property type="component" value="Chromosome"/>
</dbReference>
<keyword evidence="2" id="KW-0233">DNA recombination</keyword>
<dbReference type="EMBL" id="AP025184">
    <property type="protein sequence ID" value="BDB54868.1"/>
    <property type="molecule type" value="Genomic_DNA"/>
</dbReference>
<dbReference type="Gene3D" id="1.10.443.10">
    <property type="entry name" value="Intergrase catalytic core"/>
    <property type="match status" value="1"/>
</dbReference>
<reference evidence="5 6" key="2">
    <citation type="journal article" date="2022" name="Microorganisms">
        <title>Complete Genome Sequences of Two Flavobacterium ammonificans Strains and a Flavobacterium ammoniigenes Strain of Ammonifying Bacterioplankton Isolated from Surface River Water.</title>
        <authorList>
            <person name="Suda W."/>
            <person name="Ogata Y."/>
            <person name="Shindo C."/>
            <person name="Watanabe K."/>
        </authorList>
    </citation>
    <scope>NUCLEOTIDE SEQUENCE [LARGE SCALE GENOMIC DNA]</scope>
    <source>
        <strain evidence="5 6">GENT5</strain>
    </source>
</reference>
<name>A0ABM7V5M2_9FLAO</name>
<dbReference type="RefSeq" id="WP_229316265.1">
    <property type="nucleotide sequence ID" value="NZ_AP025184.1"/>
</dbReference>
<gene>
    <name evidence="5" type="ORF">GENT5_11730</name>
</gene>
<evidence type="ECO:0000313" key="6">
    <source>
        <dbReference type="Proteomes" id="UP001319867"/>
    </source>
</evidence>
<evidence type="ECO:0000313" key="5">
    <source>
        <dbReference type="EMBL" id="BDB54868.1"/>
    </source>
</evidence>
<dbReference type="InterPro" id="IPR011010">
    <property type="entry name" value="DNA_brk_join_enz"/>
</dbReference>
<protein>
    <submittedName>
        <fullName evidence="5">Transposase</fullName>
    </submittedName>
</protein>
<proteinExistence type="predicted"/>
<dbReference type="InterPro" id="IPR013762">
    <property type="entry name" value="Integrase-like_cat_sf"/>
</dbReference>
<sequence>MATVKYLLQSSSVNSNIYVRFSINRKTVLKRKTGFVINSTDWNSERSQPKMGREDLKRIKSKLDYLALFIQEAYNTDISKGVELNGDWLQYVIDQFNNKTPVVELDVLTNYIEKYKDEAPFKTNSKGGTGLSAGRISNIKLFKNTILRYEKESLNSQKVIIKNIDIQFAEDFKIWLSKQGYSISYIGKNIANLNTMCNDAFKNGIETNKQIKNIKVVSEKRKPEDIVYLSTEEQQKIKETELTSTAYINARKWLLLGCLIGQRGGDLLSLTPENIKEWQGHKIIELVQQKTGKQVAIPVSNKALEYVESDFPYKISLAKFNEYIKKICEKAEINIPTIGLIKEEGKKAKVKTILPKWKTISSHVCRRSFATNYYTKIPTPLLMNITAHSSEKVFLAYIGKTTYDNASQILDYFNKLD</sequence>